<comment type="subcellular location">
    <subcellularLocation>
        <location evidence="1">Periplasm</location>
    </subcellularLocation>
</comment>
<proteinExistence type="inferred from homology"/>
<dbReference type="KEGG" id="bhc:JFL75_07235"/>
<sequence length="413" mass="45975">MKKVLVLLLVLLPVILFAGGKKEMDDTVTTIQLWHRYSGRTEQAINTVIASFEEQNPNIKIEVTAKPGEYIELLHNLIADIAAGNPPPDLFIGGYELMNYIYSEIHPTVLKDLAPNRREYNNFANKFLPEILRIGEINGDQISIPMRLTNYVLYYNEDLFSAAGLTNADVPRTWDDVIRVGQIIKDRTGKYAIALWKGTANTDVGLIYSNGGQMVSRDRKSVSFSNPQMVEAVSMWQRLNQLGLEPVSTPDEDMVNFMAGEVAMYIETCAMLATLDRSSDFSLGVAEFPAFGSKRKALPAGGGAILSFTKDRQKYNAVWRAIDFFAGQEAMEIITQTGGLCSTKAVVPITPKQEPAYAQLQYMIPPLSWPGGAKGLEIDRMYINKRTEIIRSSMDVAAALRQLEADCNRLLSE</sequence>
<gene>
    <name evidence="3" type="ORF">JFL75_07235</name>
</gene>
<evidence type="ECO:0000313" key="3">
    <source>
        <dbReference type="EMBL" id="QQO10698.1"/>
    </source>
</evidence>
<name>A0A7T8BCY1_9SPIR</name>
<dbReference type="AlphaFoldDB" id="A0A7T8BCY1"/>
<accession>A0A7T8BCY1</accession>
<dbReference type="SUPFAM" id="SSF53850">
    <property type="entry name" value="Periplasmic binding protein-like II"/>
    <property type="match status" value="1"/>
</dbReference>
<dbReference type="PANTHER" id="PTHR43649:SF12">
    <property type="entry name" value="DIACETYLCHITOBIOSE BINDING PROTEIN DASA"/>
    <property type="match status" value="1"/>
</dbReference>
<protein>
    <submittedName>
        <fullName evidence="3">Extracellular solute-binding protein</fullName>
    </submittedName>
</protein>
<evidence type="ECO:0000256" key="1">
    <source>
        <dbReference type="ARBA" id="ARBA00004418"/>
    </source>
</evidence>
<dbReference type="GO" id="GO:0042597">
    <property type="term" value="C:periplasmic space"/>
    <property type="evidence" value="ECO:0007669"/>
    <property type="project" value="UniProtKB-SubCell"/>
</dbReference>
<evidence type="ECO:0000313" key="4">
    <source>
        <dbReference type="Proteomes" id="UP000595917"/>
    </source>
</evidence>
<dbReference type="Proteomes" id="UP000595917">
    <property type="component" value="Chromosome"/>
</dbReference>
<dbReference type="RefSeq" id="WP_215628003.1">
    <property type="nucleotide sequence ID" value="NZ_CP067089.2"/>
</dbReference>
<comment type="similarity">
    <text evidence="2">Belongs to the bacterial solute-binding protein 1 family.</text>
</comment>
<evidence type="ECO:0000256" key="2">
    <source>
        <dbReference type="ARBA" id="ARBA00008520"/>
    </source>
</evidence>
<organism evidence="3 4">
    <name type="scientific">Breznakiella homolactica</name>
    <dbReference type="NCBI Taxonomy" id="2798577"/>
    <lineage>
        <taxon>Bacteria</taxon>
        <taxon>Pseudomonadati</taxon>
        <taxon>Spirochaetota</taxon>
        <taxon>Spirochaetia</taxon>
        <taxon>Spirochaetales</taxon>
        <taxon>Breznakiellaceae</taxon>
        <taxon>Breznakiella</taxon>
    </lineage>
</organism>
<dbReference type="InterPro" id="IPR006059">
    <property type="entry name" value="SBP"/>
</dbReference>
<dbReference type="Gene3D" id="3.40.190.10">
    <property type="entry name" value="Periplasmic binding protein-like II"/>
    <property type="match status" value="1"/>
</dbReference>
<dbReference type="EMBL" id="CP067089">
    <property type="protein sequence ID" value="QQO10698.1"/>
    <property type="molecule type" value="Genomic_DNA"/>
</dbReference>
<dbReference type="InterPro" id="IPR050490">
    <property type="entry name" value="Bact_solute-bd_prot1"/>
</dbReference>
<keyword evidence="4" id="KW-1185">Reference proteome</keyword>
<reference evidence="3" key="1">
    <citation type="submission" date="2021-01" db="EMBL/GenBank/DDBJ databases">
        <title>Description of Breznakiella homolactica.</title>
        <authorList>
            <person name="Song Y."/>
            <person name="Brune A."/>
        </authorList>
    </citation>
    <scope>NUCLEOTIDE SEQUENCE</scope>
    <source>
        <strain evidence="3">RmG30</strain>
    </source>
</reference>
<dbReference type="Pfam" id="PF01547">
    <property type="entry name" value="SBP_bac_1"/>
    <property type="match status" value="1"/>
</dbReference>
<dbReference type="PANTHER" id="PTHR43649">
    <property type="entry name" value="ARABINOSE-BINDING PROTEIN-RELATED"/>
    <property type="match status" value="1"/>
</dbReference>